<feature type="transmembrane region" description="Helical" evidence="8">
    <location>
        <begin position="456"/>
        <end position="478"/>
    </location>
</feature>
<evidence type="ECO:0000256" key="6">
    <source>
        <dbReference type="ARBA" id="ARBA00023136"/>
    </source>
</evidence>
<reference evidence="10" key="1">
    <citation type="submission" date="2023-01" db="EMBL/GenBank/DDBJ databases">
        <title>Genome assembly of the deep-sea coral Lophelia pertusa.</title>
        <authorList>
            <person name="Herrera S."/>
            <person name="Cordes E."/>
        </authorList>
    </citation>
    <scope>NUCLEOTIDE SEQUENCE</scope>
    <source>
        <strain evidence="10">USNM1676648</strain>
        <tissue evidence="10">Polyp</tissue>
    </source>
</reference>
<dbReference type="GO" id="GO:0015175">
    <property type="term" value="F:neutral L-amino acid transmembrane transporter activity"/>
    <property type="evidence" value="ECO:0007669"/>
    <property type="project" value="TreeGrafter"/>
</dbReference>
<keyword evidence="2 8" id="KW-0813">Transport</keyword>
<protein>
    <recommendedName>
        <fullName evidence="8">Amino acid transporter</fullName>
    </recommendedName>
</protein>
<evidence type="ECO:0000256" key="2">
    <source>
        <dbReference type="ARBA" id="ARBA00022448"/>
    </source>
</evidence>
<dbReference type="GO" id="GO:0005313">
    <property type="term" value="F:L-glutamate transmembrane transporter activity"/>
    <property type="evidence" value="ECO:0007669"/>
    <property type="project" value="TreeGrafter"/>
</dbReference>
<sequence length="573" mass="62278">MPGFKENACARCCIALGRKLRKEILLVLMMIGVIIGFIIGISINGFVNGIENPAEKKTTLVLIGFPGELFINMLKMLVLPLIVASLVCALAGINAKASGRIGRRAVIYYLCTTIVAVILGILVVTIIRPGSQAKPPEQKEIAAYRPLDAFLDLLRSCFPNNIVEAAFRQKRTKYNEVVYDKSNAKDGSYNITVDVTSLNASQLTAMKIFNNGTHNLTTVHKVPTGGSATVLVPAGLMVDPNGTLNVVGLVVFSMVFGVFLGNLRERGAVMKSFFDALNEIVMKMIKLVMWFSPIGICSLIAAKIAAVDNILDSFRLLGMYTLTVICGLGIHLFVVLPLIYFAVLRANPFKFMARMNGAIVTMIGTASSAATLPTTMRCLEENNKVDIRISRFILPLGAVLNMDGTALYEAVSALFIAQASGIKLTIPEIIITSLTSTAVSIGAAGIPQAGLVTMVIVLQAVGLPTDYIALLFSVDVLLDRLRGIVNIMGDSFGAAIVEHLSRDDLLQMEFESRDPKREQPLYHLRCTPKRDIYGGVPVRSMDDDNANKMLMDKDKSFDENLSDDKPTLNETTF</sequence>
<dbReference type="Pfam" id="PF00375">
    <property type="entry name" value="SDF"/>
    <property type="match status" value="1"/>
</dbReference>
<dbReference type="Proteomes" id="UP001163046">
    <property type="component" value="Unassembled WGS sequence"/>
</dbReference>
<dbReference type="GO" id="GO:0005886">
    <property type="term" value="C:plasma membrane"/>
    <property type="evidence" value="ECO:0007669"/>
    <property type="project" value="TreeGrafter"/>
</dbReference>
<dbReference type="GO" id="GO:0015501">
    <property type="term" value="F:glutamate:sodium symporter activity"/>
    <property type="evidence" value="ECO:0007669"/>
    <property type="project" value="TreeGrafter"/>
</dbReference>
<keyword evidence="3 8" id="KW-0812">Transmembrane</keyword>
<keyword evidence="7" id="KW-0325">Glycoprotein</keyword>
<name>A0A9X0D5K6_9CNID</name>
<evidence type="ECO:0000256" key="8">
    <source>
        <dbReference type="RuleBase" id="RU361216"/>
    </source>
</evidence>
<evidence type="ECO:0000256" key="1">
    <source>
        <dbReference type="ARBA" id="ARBA00004141"/>
    </source>
</evidence>
<feature type="transmembrane region" description="Helical" evidence="8">
    <location>
        <begin position="429"/>
        <end position="450"/>
    </location>
</feature>
<dbReference type="PANTHER" id="PTHR11958">
    <property type="entry name" value="SODIUM/DICARBOXYLATE SYMPORTER-RELATED"/>
    <property type="match status" value="1"/>
</dbReference>
<evidence type="ECO:0000313" key="11">
    <source>
        <dbReference type="Proteomes" id="UP001163046"/>
    </source>
</evidence>
<evidence type="ECO:0000256" key="7">
    <source>
        <dbReference type="ARBA" id="ARBA00023180"/>
    </source>
</evidence>
<evidence type="ECO:0000256" key="9">
    <source>
        <dbReference type="SAM" id="MobiDB-lite"/>
    </source>
</evidence>
<evidence type="ECO:0000256" key="5">
    <source>
        <dbReference type="ARBA" id="ARBA00022989"/>
    </source>
</evidence>
<dbReference type="SUPFAM" id="SSF118215">
    <property type="entry name" value="Proton glutamate symport protein"/>
    <property type="match status" value="1"/>
</dbReference>
<accession>A0A9X0D5K6</accession>
<evidence type="ECO:0000256" key="4">
    <source>
        <dbReference type="ARBA" id="ARBA00022847"/>
    </source>
</evidence>
<dbReference type="PROSITE" id="PS00713">
    <property type="entry name" value="NA_DICARBOXYL_SYMP_1"/>
    <property type="match status" value="1"/>
</dbReference>
<evidence type="ECO:0000313" key="10">
    <source>
        <dbReference type="EMBL" id="KAJ7386533.1"/>
    </source>
</evidence>
<dbReference type="InterPro" id="IPR018107">
    <property type="entry name" value="Na-dicarboxylate_symporter_CS"/>
</dbReference>
<proteinExistence type="inferred from homology"/>
<evidence type="ECO:0000256" key="3">
    <source>
        <dbReference type="ARBA" id="ARBA00022692"/>
    </source>
</evidence>
<feature type="transmembrane region" description="Helical" evidence="8">
    <location>
        <begin position="243"/>
        <end position="263"/>
    </location>
</feature>
<keyword evidence="11" id="KW-1185">Reference proteome</keyword>
<keyword evidence="4 8" id="KW-0769">Symport</keyword>
<keyword evidence="5 8" id="KW-1133">Transmembrane helix</keyword>
<dbReference type="EMBL" id="MU825876">
    <property type="protein sequence ID" value="KAJ7386533.1"/>
    <property type="molecule type" value="Genomic_DNA"/>
</dbReference>
<comment type="caution">
    <text evidence="10">The sequence shown here is derived from an EMBL/GenBank/DDBJ whole genome shotgun (WGS) entry which is preliminary data.</text>
</comment>
<dbReference type="InterPro" id="IPR036458">
    <property type="entry name" value="Na:dicarbo_symporter_sf"/>
</dbReference>
<comment type="subcellular location">
    <subcellularLocation>
        <location evidence="1 8">Membrane</location>
        <topology evidence="1 8">Multi-pass membrane protein</topology>
    </subcellularLocation>
</comment>
<organism evidence="10 11">
    <name type="scientific">Desmophyllum pertusum</name>
    <dbReference type="NCBI Taxonomy" id="174260"/>
    <lineage>
        <taxon>Eukaryota</taxon>
        <taxon>Metazoa</taxon>
        <taxon>Cnidaria</taxon>
        <taxon>Anthozoa</taxon>
        <taxon>Hexacorallia</taxon>
        <taxon>Scleractinia</taxon>
        <taxon>Caryophylliina</taxon>
        <taxon>Caryophylliidae</taxon>
        <taxon>Desmophyllum</taxon>
    </lineage>
</organism>
<feature type="transmembrane region" description="Helical" evidence="8">
    <location>
        <begin position="105"/>
        <end position="127"/>
    </location>
</feature>
<dbReference type="InterPro" id="IPR050746">
    <property type="entry name" value="DAACS"/>
</dbReference>
<dbReference type="OrthoDB" id="5877963at2759"/>
<feature type="transmembrane region" description="Helical" evidence="8">
    <location>
        <begin position="70"/>
        <end position="93"/>
    </location>
</feature>
<dbReference type="AlphaFoldDB" id="A0A9X0D5K6"/>
<dbReference type="InterPro" id="IPR001991">
    <property type="entry name" value="Na-dicarboxylate_symporter"/>
</dbReference>
<feature type="transmembrane region" description="Helical" evidence="8">
    <location>
        <begin position="24"/>
        <end position="50"/>
    </location>
</feature>
<feature type="transmembrane region" description="Helical" evidence="8">
    <location>
        <begin position="317"/>
        <end position="343"/>
    </location>
</feature>
<dbReference type="PRINTS" id="PR00173">
    <property type="entry name" value="EDTRNSPORT"/>
</dbReference>
<dbReference type="PANTHER" id="PTHR11958:SF63">
    <property type="entry name" value="AMINO ACID TRANSPORTER"/>
    <property type="match status" value="1"/>
</dbReference>
<gene>
    <name evidence="10" type="primary">SLC1A2_1</name>
    <name evidence="10" type="ORF">OS493_008669</name>
</gene>
<feature type="compositionally biased region" description="Basic and acidic residues" evidence="9">
    <location>
        <begin position="553"/>
        <end position="567"/>
    </location>
</feature>
<dbReference type="Gene3D" id="1.10.3860.10">
    <property type="entry name" value="Sodium:dicarboxylate symporter"/>
    <property type="match status" value="1"/>
</dbReference>
<feature type="region of interest" description="Disordered" evidence="9">
    <location>
        <begin position="553"/>
        <end position="573"/>
    </location>
</feature>
<feature type="transmembrane region" description="Helical" evidence="8">
    <location>
        <begin position="284"/>
        <end position="305"/>
    </location>
</feature>
<comment type="similarity">
    <text evidence="8">Belongs to the dicarboxylate/amino acid:cation symporter (DAACS) (TC 2.A.23) family.</text>
</comment>
<keyword evidence="6 8" id="KW-0472">Membrane</keyword>